<dbReference type="OrthoDB" id="5511689at2"/>
<gene>
    <name evidence="2" type="ORF">E8A74_36865</name>
</gene>
<evidence type="ECO:0000256" key="1">
    <source>
        <dbReference type="SAM" id="MobiDB-lite"/>
    </source>
</evidence>
<proteinExistence type="predicted"/>
<reference evidence="2 3" key="1">
    <citation type="submission" date="2019-04" db="EMBL/GenBank/DDBJ databases">
        <authorList>
            <person name="Li Y."/>
            <person name="Wang J."/>
        </authorList>
    </citation>
    <scope>NUCLEOTIDE SEQUENCE [LARGE SCALE GENOMIC DNA]</scope>
    <source>
        <strain evidence="2 3">DSM 14668</strain>
    </source>
</reference>
<dbReference type="AlphaFoldDB" id="A0A4U1IYJ0"/>
<dbReference type="RefSeq" id="WP_136933786.1">
    <property type="nucleotide sequence ID" value="NZ_SSMQ01000054.1"/>
</dbReference>
<feature type="region of interest" description="Disordered" evidence="1">
    <location>
        <begin position="214"/>
        <end position="234"/>
    </location>
</feature>
<protein>
    <submittedName>
        <fullName evidence="2">Uncharacterized protein</fullName>
    </submittedName>
</protein>
<dbReference type="EMBL" id="SSMQ01000054">
    <property type="protein sequence ID" value="TKC99656.1"/>
    <property type="molecule type" value="Genomic_DNA"/>
</dbReference>
<keyword evidence="3" id="KW-1185">Reference proteome</keyword>
<accession>A0A4U1IYJ0</accession>
<sequence length="234" mass="25645">MRKYRSNVSSAVRLAYGIELAAGLSQFPETTAAANEIRAINDALGAQEDKRHALHVPVIETRAALRFAKLSAERVIRTSLRAAEIADGGRRGRICACLFPKGLRPVVLPMGKRQVKPLKELVERLHNAHVAGIDAYRAVWAPKLDAALATLEATVDAHGTALAAHDEAFQVELALRDAHHDVVDKVIGIVRAAFPRDRDLQDVLFPIVEVSRRRENASTDESEPEPTRVAPVPR</sequence>
<evidence type="ECO:0000313" key="2">
    <source>
        <dbReference type="EMBL" id="TKC99656.1"/>
    </source>
</evidence>
<evidence type="ECO:0000313" key="3">
    <source>
        <dbReference type="Proteomes" id="UP000309215"/>
    </source>
</evidence>
<dbReference type="Proteomes" id="UP000309215">
    <property type="component" value="Unassembled WGS sequence"/>
</dbReference>
<organism evidence="2 3">
    <name type="scientific">Polyangium fumosum</name>
    <dbReference type="NCBI Taxonomy" id="889272"/>
    <lineage>
        <taxon>Bacteria</taxon>
        <taxon>Pseudomonadati</taxon>
        <taxon>Myxococcota</taxon>
        <taxon>Polyangia</taxon>
        <taxon>Polyangiales</taxon>
        <taxon>Polyangiaceae</taxon>
        <taxon>Polyangium</taxon>
    </lineage>
</organism>
<name>A0A4U1IYJ0_9BACT</name>
<comment type="caution">
    <text evidence="2">The sequence shown here is derived from an EMBL/GenBank/DDBJ whole genome shotgun (WGS) entry which is preliminary data.</text>
</comment>